<name>A0A7W3Y1Y6_9ACTN</name>
<accession>A0A7W3Y1Y6</accession>
<evidence type="ECO:0000313" key="5">
    <source>
        <dbReference type="Proteomes" id="UP000538929"/>
    </source>
</evidence>
<feature type="region of interest" description="Disordered" evidence="2">
    <location>
        <begin position="281"/>
        <end position="312"/>
    </location>
</feature>
<protein>
    <submittedName>
        <fullName evidence="4">DUF881 domain-containing protein</fullName>
    </submittedName>
</protein>
<evidence type="ECO:0000256" key="2">
    <source>
        <dbReference type="SAM" id="MobiDB-lite"/>
    </source>
</evidence>
<gene>
    <name evidence="4" type="ORF">FNQ90_12245</name>
</gene>
<evidence type="ECO:0000256" key="3">
    <source>
        <dbReference type="SAM" id="Phobius"/>
    </source>
</evidence>
<dbReference type="AlphaFoldDB" id="A0A7W3Y1Y6"/>
<evidence type="ECO:0000256" key="1">
    <source>
        <dbReference type="ARBA" id="ARBA00009108"/>
    </source>
</evidence>
<proteinExistence type="inferred from homology"/>
<dbReference type="PANTHER" id="PTHR37313">
    <property type="entry name" value="UPF0749 PROTEIN RV1825"/>
    <property type="match status" value="1"/>
</dbReference>
<evidence type="ECO:0000313" key="4">
    <source>
        <dbReference type="EMBL" id="MBB0244856.1"/>
    </source>
</evidence>
<dbReference type="GO" id="GO:0005886">
    <property type="term" value="C:plasma membrane"/>
    <property type="evidence" value="ECO:0007669"/>
    <property type="project" value="TreeGrafter"/>
</dbReference>
<organism evidence="4 5">
    <name type="scientific">Streptomyces alkaliphilus</name>
    <dbReference type="NCBI Taxonomy" id="1472722"/>
    <lineage>
        <taxon>Bacteria</taxon>
        <taxon>Bacillati</taxon>
        <taxon>Actinomycetota</taxon>
        <taxon>Actinomycetes</taxon>
        <taxon>Kitasatosporales</taxon>
        <taxon>Streptomycetaceae</taxon>
        <taxon>Streptomyces</taxon>
    </lineage>
</organism>
<keyword evidence="3" id="KW-0812">Transmembrane</keyword>
<keyword evidence="3" id="KW-1133">Transmembrane helix</keyword>
<dbReference type="PANTHER" id="PTHR37313:SF1">
    <property type="entry name" value="UPF0749 PROTEIN RV1823"/>
    <property type="match status" value="1"/>
</dbReference>
<sequence length="312" mass="32612">MPAQSSRPPDATSRPDASMWLLNQVMDHSLDEGYEEAAARRAAAGGNPPRTLRDRVWLAVGLLLAAFVVTAGAAQARAGAPEVAREREELLERVRAGTEGADRLQAEVDGLRDAVAEGRRAALTEEGGERAELVGLLAGAIAVTGPGLELVVDDAEGAGTGSGAGPREGSGFSDTGRVRDRDLQRVVNGLWAAGAEAVAINDRRLTSLSAIRTAGDAVLVDNRPLVPPYTVQAIGDGEALREAFEAGPAGATLRDLRDHFGIRVTTGVRDELRLPAATGATTRYAVPVDPDAAPGDTGTRETDHDTEEDYTP</sequence>
<dbReference type="InterPro" id="IPR010273">
    <property type="entry name" value="DUF881"/>
</dbReference>
<reference evidence="5" key="1">
    <citation type="submission" date="2019-10" db="EMBL/GenBank/DDBJ databases">
        <title>Streptomyces sp. nov., a novel actinobacterium isolated from alkaline environment.</title>
        <authorList>
            <person name="Golinska P."/>
        </authorList>
    </citation>
    <scope>NUCLEOTIDE SEQUENCE [LARGE SCALE GENOMIC DNA]</scope>
    <source>
        <strain evidence="5">DSM 42118</strain>
    </source>
</reference>
<comment type="caution">
    <text evidence="4">The sequence shown here is derived from an EMBL/GenBank/DDBJ whole genome shotgun (WGS) entry which is preliminary data.</text>
</comment>
<keyword evidence="3" id="KW-0472">Membrane</keyword>
<feature type="transmembrane region" description="Helical" evidence="3">
    <location>
        <begin position="56"/>
        <end position="74"/>
    </location>
</feature>
<feature type="compositionally biased region" description="Gly residues" evidence="2">
    <location>
        <begin position="158"/>
        <end position="168"/>
    </location>
</feature>
<feature type="region of interest" description="Disordered" evidence="2">
    <location>
        <begin position="156"/>
        <end position="177"/>
    </location>
</feature>
<dbReference type="Proteomes" id="UP000538929">
    <property type="component" value="Unassembled WGS sequence"/>
</dbReference>
<dbReference type="Gene3D" id="3.30.70.1880">
    <property type="entry name" value="Protein of unknown function DUF881"/>
    <property type="match status" value="1"/>
</dbReference>
<dbReference type="RefSeq" id="WP_182606416.1">
    <property type="nucleotide sequence ID" value="NZ_VKHT01000330.1"/>
</dbReference>
<dbReference type="Pfam" id="PF05949">
    <property type="entry name" value="DUF881"/>
    <property type="match status" value="1"/>
</dbReference>
<dbReference type="EMBL" id="VKHT01000330">
    <property type="protein sequence ID" value="MBB0244856.1"/>
    <property type="molecule type" value="Genomic_DNA"/>
</dbReference>
<comment type="similarity">
    <text evidence="1">Belongs to the UPF0749 family.</text>
</comment>
<keyword evidence="5" id="KW-1185">Reference proteome</keyword>